<organism evidence="1 2">
    <name type="scientific">Portunus trituberculatus</name>
    <name type="common">Swimming crab</name>
    <name type="synonym">Neptunus trituberculatus</name>
    <dbReference type="NCBI Taxonomy" id="210409"/>
    <lineage>
        <taxon>Eukaryota</taxon>
        <taxon>Metazoa</taxon>
        <taxon>Ecdysozoa</taxon>
        <taxon>Arthropoda</taxon>
        <taxon>Crustacea</taxon>
        <taxon>Multicrustacea</taxon>
        <taxon>Malacostraca</taxon>
        <taxon>Eumalacostraca</taxon>
        <taxon>Eucarida</taxon>
        <taxon>Decapoda</taxon>
        <taxon>Pleocyemata</taxon>
        <taxon>Brachyura</taxon>
        <taxon>Eubrachyura</taxon>
        <taxon>Portunoidea</taxon>
        <taxon>Portunidae</taxon>
        <taxon>Portuninae</taxon>
        <taxon>Portunus</taxon>
    </lineage>
</organism>
<protein>
    <submittedName>
        <fullName evidence="1">Uncharacterized protein</fullName>
    </submittedName>
</protein>
<gene>
    <name evidence="1" type="ORF">E2C01_030020</name>
</gene>
<dbReference type="AlphaFoldDB" id="A0A5B7ETL3"/>
<reference evidence="1 2" key="1">
    <citation type="submission" date="2019-05" db="EMBL/GenBank/DDBJ databases">
        <title>Another draft genome of Portunus trituberculatus and its Hox gene families provides insights of decapod evolution.</title>
        <authorList>
            <person name="Jeong J.-H."/>
            <person name="Song I."/>
            <person name="Kim S."/>
            <person name="Choi T."/>
            <person name="Kim D."/>
            <person name="Ryu S."/>
            <person name="Kim W."/>
        </authorList>
    </citation>
    <scope>NUCLEOTIDE SEQUENCE [LARGE SCALE GENOMIC DNA]</scope>
    <source>
        <tissue evidence="1">Muscle</tissue>
    </source>
</reference>
<comment type="caution">
    <text evidence="1">The sequence shown here is derived from an EMBL/GenBank/DDBJ whole genome shotgun (WGS) entry which is preliminary data.</text>
</comment>
<keyword evidence="2" id="KW-1185">Reference proteome</keyword>
<evidence type="ECO:0000313" key="2">
    <source>
        <dbReference type="Proteomes" id="UP000324222"/>
    </source>
</evidence>
<proteinExistence type="predicted"/>
<dbReference type="EMBL" id="VSRR010003547">
    <property type="protein sequence ID" value="MPC36557.1"/>
    <property type="molecule type" value="Genomic_DNA"/>
</dbReference>
<name>A0A5B7ETL3_PORTR</name>
<sequence>MLQQIASHPPAQAPSNASDVYCSRVMTKATSAAAAAAVIVIPSSPLQEKELIVDAAGTPAPFSSLFSEWRNEGRFEGSGEGRLGRRVVFGRTARQATVVVATIAAWQQHGMGHNAVLVNTDEGRTSSPAPTMTSRNPCSHLHDSTERFLSHYYILPT</sequence>
<evidence type="ECO:0000313" key="1">
    <source>
        <dbReference type="EMBL" id="MPC36557.1"/>
    </source>
</evidence>
<dbReference type="Proteomes" id="UP000324222">
    <property type="component" value="Unassembled WGS sequence"/>
</dbReference>
<accession>A0A5B7ETL3</accession>